<dbReference type="InterPro" id="IPR002686">
    <property type="entry name" value="Transposase_17"/>
</dbReference>
<organism evidence="2 3">
    <name type="scientific">Evansella cellulosilytica (strain ATCC 21833 / DSM 2522 / FERM P-1141 / JCM 9156 / N-4)</name>
    <name type="common">Bacillus cellulosilyticus</name>
    <dbReference type="NCBI Taxonomy" id="649639"/>
    <lineage>
        <taxon>Bacteria</taxon>
        <taxon>Bacillati</taxon>
        <taxon>Bacillota</taxon>
        <taxon>Bacilli</taxon>
        <taxon>Bacillales</taxon>
        <taxon>Bacillaceae</taxon>
        <taxon>Evansella</taxon>
    </lineage>
</organism>
<evidence type="ECO:0000313" key="2">
    <source>
        <dbReference type="EMBL" id="ADU32296.1"/>
    </source>
</evidence>
<dbReference type="EMBL" id="CP002394">
    <property type="protein sequence ID" value="ADU32296.1"/>
    <property type="molecule type" value="Genomic_DNA"/>
</dbReference>
<dbReference type="eggNOG" id="COG1943">
    <property type="taxonomic scope" value="Bacteria"/>
</dbReference>
<proteinExistence type="predicted"/>
<dbReference type="GO" id="GO:0006313">
    <property type="term" value="P:DNA transposition"/>
    <property type="evidence" value="ECO:0007669"/>
    <property type="project" value="InterPro"/>
</dbReference>
<reference evidence="2" key="1">
    <citation type="submission" date="2010-12" db="EMBL/GenBank/DDBJ databases">
        <title>Complete sequence of Bacillus cellulosilyticus DSM 2522.</title>
        <authorList>
            <consortium name="US DOE Joint Genome Institute"/>
            <person name="Lucas S."/>
            <person name="Copeland A."/>
            <person name="Lapidus A."/>
            <person name="Cheng J.-F."/>
            <person name="Bruce D."/>
            <person name="Goodwin L."/>
            <person name="Pitluck S."/>
            <person name="Chertkov O."/>
            <person name="Detter J.C."/>
            <person name="Han C."/>
            <person name="Tapia R."/>
            <person name="Land M."/>
            <person name="Hauser L."/>
            <person name="Jeffries C."/>
            <person name="Kyrpides N."/>
            <person name="Ivanova N."/>
            <person name="Mikhailova N."/>
            <person name="Brumm P."/>
            <person name="Mead D."/>
            <person name="Woyke T."/>
        </authorList>
    </citation>
    <scope>NUCLEOTIDE SEQUENCE [LARGE SCALE GENOMIC DNA]</scope>
    <source>
        <strain evidence="2">DSM 2522</strain>
    </source>
</reference>
<dbReference type="InterPro" id="IPR036515">
    <property type="entry name" value="Transposase_17_sf"/>
</dbReference>
<dbReference type="Proteomes" id="UP000001401">
    <property type="component" value="Chromosome"/>
</dbReference>
<dbReference type="KEGG" id="bco:Bcell_4066"/>
<dbReference type="PANTHER" id="PTHR34322:SF2">
    <property type="entry name" value="TRANSPOSASE IS200-LIKE DOMAIN-CONTAINING PROTEIN"/>
    <property type="match status" value="1"/>
</dbReference>
<dbReference type="Gene3D" id="3.30.70.1290">
    <property type="entry name" value="Transposase IS200-like"/>
    <property type="match status" value="1"/>
</dbReference>
<dbReference type="SUPFAM" id="SSF143422">
    <property type="entry name" value="Transposase IS200-like"/>
    <property type="match status" value="1"/>
</dbReference>
<keyword evidence="3" id="KW-1185">Reference proteome</keyword>
<name>E6TXA1_EVAC2</name>
<gene>
    <name evidence="2" type="ordered locus">Bcell_4066</name>
</gene>
<evidence type="ECO:0000313" key="3">
    <source>
        <dbReference type="Proteomes" id="UP000001401"/>
    </source>
</evidence>
<feature type="domain" description="Transposase IS200-like" evidence="1">
    <location>
        <begin position="9"/>
        <end position="123"/>
    </location>
</feature>
<dbReference type="PANTHER" id="PTHR34322">
    <property type="entry name" value="TRANSPOSASE, Y1_TNP DOMAIN-CONTAINING"/>
    <property type="match status" value="1"/>
</dbReference>
<dbReference type="Pfam" id="PF01797">
    <property type="entry name" value="Y1_Tnp"/>
    <property type="match status" value="1"/>
</dbReference>
<dbReference type="HOGENOM" id="CLU_068226_4_0_9"/>
<dbReference type="AlphaFoldDB" id="E6TXA1"/>
<dbReference type="SMART" id="SM01321">
    <property type="entry name" value="Y1_Tnp"/>
    <property type="match status" value="1"/>
</dbReference>
<protein>
    <recommendedName>
        <fullName evidence="1">Transposase IS200-like domain-containing protein</fullName>
    </recommendedName>
</protein>
<sequence>MAYEKRNWELGRHYHIFNRKSRRDTLFYKDDDFIFFLNILHATSLKYPFKISAYCLMKNHYHLQIFSNHLPLSPIMEQINKLYARYFNHKYNHSGPLFEDRFKSIPVKDNHGMITLSRYIHYNPVHQKNNRYRTPEVYKWSSYTFYLPSTPANEIPTFLDTTPILNQFQGNEYEKKARYIDWCKY</sequence>
<evidence type="ECO:0000259" key="1">
    <source>
        <dbReference type="SMART" id="SM01321"/>
    </source>
</evidence>
<dbReference type="GO" id="GO:0004803">
    <property type="term" value="F:transposase activity"/>
    <property type="evidence" value="ECO:0007669"/>
    <property type="project" value="InterPro"/>
</dbReference>
<dbReference type="GO" id="GO:0003677">
    <property type="term" value="F:DNA binding"/>
    <property type="evidence" value="ECO:0007669"/>
    <property type="project" value="InterPro"/>
</dbReference>
<accession>E6TXA1</accession>